<feature type="domain" description="WYL" evidence="1">
    <location>
        <begin position="146"/>
        <end position="209"/>
    </location>
</feature>
<dbReference type="PANTHER" id="PTHR34580:SF3">
    <property type="entry name" value="PROTEIN PAFB"/>
    <property type="match status" value="1"/>
</dbReference>
<evidence type="ECO:0000259" key="1">
    <source>
        <dbReference type="Pfam" id="PF13280"/>
    </source>
</evidence>
<dbReference type="PATRIC" id="fig|2041.4.peg.1870"/>
<dbReference type="RefSeq" id="WP_067857450.1">
    <property type="nucleotide sequence ID" value="NZ_CP011502.1"/>
</dbReference>
<accession>A0A0U4CVR6</accession>
<dbReference type="KEGG" id="aer:AERYTH_08930"/>
<dbReference type="STRING" id="2041.AERYTH_08930"/>
<gene>
    <name evidence="3" type="ORF">AERYTH_08930</name>
</gene>
<dbReference type="PROSITE" id="PS52050">
    <property type="entry name" value="WYL"/>
    <property type="match status" value="1"/>
</dbReference>
<dbReference type="OrthoDB" id="3268930at2"/>
<sequence>MADRKTERLMNLIFTLLVTRQYLSKDQIRQAIADYRESNQVAFERKFERDKEELRELGIAVETGTNDKYFDDEPGYRIRRDTAELPDLDLTREEAAVLGLAAQVWEHAGLASSSTSALVKLKAAGVDVDTDVLRMAEPKLSAHEPAFEVALDAAARSVPVRFAYRRPGADEPSQRHVEPWRILSWRGRWYLVGHDVDRDAPRMFRLSRVVGDLELDGEPGAFRRPPEEVVSAAATALFPRPSDRVARLSVAERRANALRRTATHVEAGPDGRDVLVVPFSTGWDLAAEIASYGPDVVVLDPPDLRDQVVARLRAVLADTGLPSPGVGA</sequence>
<evidence type="ECO:0000259" key="2">
    <source>
        <dbReference type="Pfam" id="PF25583"/>
    </source>
</evidence>
<dbReference type="EMBL" id="CP011502">
    <property type="protein sequence ID" value="ALX04813.1"/>
    <property type="molecule type" value="Genomic_DNA"/>
</dbReference>
<proteinExistence type="predicted"/>
<dbReference type="InterPro" id="IPR051534">
    <property type="entry name" value="CBASS_pafABC_assoc_protein"/>
</dbReference>
<dbReference type="PANTHER" id="PTHR34580">
    <property type="match status" value="1"/>
</dbReference>
<keyword evidence="4" id="KW-1185">Reference proteome</keyword>
<dbReference type="InterPro" id="IPR026881">
    <property type="entry name" value="WYL_dom"/>
</dbReference>
<dbReference type="Pfam" id="PF13280">
    <property type="entry name" value="WYL"/>
    <property type="match status" value="1"/>
</dbReference>
<organism evidence="3 4">
    <name type="scientific">Aeromicrobium erythreum</name>
    <dbReference type="NCBI Taxonomy" id="2041"/>
    <lineage>
        <taxon>Bacteria</taxon>
        <taxon>Bacillati</taxon>
        <taxon>Actinomycetota</taxon>
        <taxon>Actinomycetes</taxon>
        <taxon>Propionibacteriales</taxon>
        <taxon>Nocardioidaceae</taxon>
        <taxon>Aeromicrobium</taxon>
    </lineage>
</organism>
<dbReference type="Pfam" id="PF25583">
    <property type="entry name" value="WCX"/>
    <property type="match status" value="1"/>
</dbReference>
<dbReference type="InterPro" id="IPR057727">
    <property type="entry name" value="WCX_dom"/>
</dbReference>
<name>A0A0U4CVR6_9ACTN</name>
<reference evidence="3 4" key="1">
    <citation type="journal article" date="1991" name="Int. J. Syst. Bacteriol.">
        <title>Description of the erythromycin-producing bacterium Arthrobacter sp. strain NRRL B-3381 as Aeromicrobium erythreum gen. nov., sp. nov.</title>
        <authorList>
            <person name="Miller E.S."/>
            <person name="Woese C.R."/>
            <person name="Brenner S."/>
        </authorList>
    </citation>
    <scope>NUCLEOTIDE SEQUENCE [LARGE SCALE GENOMIC DNA]</scope>
    <source>
        <strain evidence="3 4">AR18</strain>
    </source>
</reference>
<protein>
    <submittedName>
        <fullName evidence="3">Transcriptional regulator</fullName>
    </submittedName>
</protein>
<feature type="domain" description="WCX" evidence="2">
    <location>
        <begin position="246"/>
        <end position="316"/>
    </location>
</feature>
<dbReference type="Proteomes" id="UP000067689">
    <property type="component" value="Chromosome"/>
</dbReference>
<evidence type="ECO:0000313" key="3">
    <source>
        <dbReference type="EMBL" id="ALX04813.1"/>
    </source>
</evidence>
<evidence type="ECO:0000313" key="4">
    <source>
        <dbReference type="Proteomes" id="UP000067689"/>
    </source>
</evidence>
<dbReference type="AlphaFoldDB" id="A0A0U4CVR6"/>